<feature type="domain" description="Cadherin" evidence="14">
    <location>
        <begin position="455"/>
        <end position="562"/>
    </location>
</feature>
<keyword evidence="7 12" id="KW-0106">Calcium</keyword>
<dbReference type="InterPro" id="IPR032455">
    <property type="entry name" value="Cadherin_C"/>
</dbReference>
<feature type="domain" description="Cadherin" evidence="14">
    <location>
        <begin position="578"/>
        <end position="675"/>
    </location>
</feature>
<evidence type="ECO:0000256" key="5">
    <source>
        <dbReference type="ARBA" id="ARBA00022729"/>
    </source>
</evidence>
<dbReference type="PROSITE" id="PS50268">
    <property type="entry name" value="CADHERIN_2"/>
    <property type="match status" value="6"/>
</dbReference>
<dbReference type="GO" id="GO:0005886">
    <property type="term" value="C:plasma membrane"/>
    <property type="evidence" value="ECO:0007669"/>
    <property type="project" value="UniProtKB-SubCell"/>
</dbReference>
<dbReference type="SMART" id="SM00112">
    <property type="entry name" value="CA"/>
    <property type="match status" value="6"/>
</dbReference>
<feature type="transmembrane region" description="Helical" evidence="13">
    <location>
        <begin position="688"/>
        <end position="711"/>
    </location>
</feature>
<dbReference type="InterPro" id="IPR050174">
    <property type="entry name" value="Protocadherin/Cadherin-CA"/>
</dbReference>
<evidence type="ECO:0000256" key="7">
    <source>
        <dbReference type="ARBA" id="ARBA00022837"/>
    </source>
</evidence>
<dbReference type="FunFam" id="2.60.40.60:FF:000001">
    <property type="entry name" value="Protocadherin alpha 2"/>
    <property type="match status" value="1"/>
</dbReference>
<keyword evidence="10 13" id="KW-0472">Membrane</keyword>
<evidence type="ECO:0000256" key="12">
    <source>
        <dbReference type="PROSITE-ProRule" id="PRU00043"/>
    </source>
</evidence>
<dbReference type="InterPro" id="IPR020894">
    <property type="entry name" value="Cadherin_CS"/>
</dbReference>
<keyword evidence="11" id="KW-0325">Glycoprotein</keyword>
<evidence type="ECO:0000256" key="4">
    <source>
        <dbReference type="ARBA" id="ARBA00022692"/>
    </source>
</evidence>
<protein>
    <submittedName>
        <fullName evidence="16">Protocadherin gamma-B2-like</fullName>
    </submittedName>
</protein>
<dbReference type="SUPFAM" id="SSF49313">
    <property type="entry name" value="Cadherin-like"/>
    <property type="match status" value="6"/>
</dbReference>
<evidence type="ECO:0000256" key="3">
    <source>
        <dbReference type="ARBA" id="ARBA00022475"/>
    </source>
</evidence>
<sequence length="851" mass="94714">MEIIGRQLGAVVSRQIMFLFLFCWFSLVISEQFHYSFPEEMEKGSIVGNVGKDLGLNVKELSARNLRLVSSVKKQYFLVNVNDGNLYIKSRIDREEICGNAPICVLNFEMLVENPLNIFPLKIEIQDINDNSPLFVRNITFLELSESSLPGARILIESAVDPDVGINSLQKYHLNQNQYFILSTKENAEGNKHAELILEQPVDREKQSTHHLILTATDGGNPMRTGTTYIHISVIDANDNPPIFSQEMFKISLKENIPVGTLVIQLKATDVDQGINGEVAYSFTNVPNSVLHKFSLDSRTGEIRVKELLDYEEAAFFEMNAEAKDGGGLFATCKVLIELTDENDNAPEIELMSVSSPVPEDSPVGTVIALINVYDRDSGPNGKVYCHFRRDLPLQLISATNNYYKLLTKESLDREKISMYNITVTATDEGSPPLSTNKTIPLVISDINDNAPVFEQTSNVAYVLENNPPGASIYSVKASDLDLNVNSRITYSLLSIEEVSFSSYISINSQTGIVYAQRSFDYEQLRDFELQLKAEDGGSPPLSSKASLRVFILDQNDNAPGILYPSLGSDGSSSFEMVSPSSNIGTLVTKVIAIDADSGHNAWLSYQLIQATEPLLFQIGFHSGEIRTARSLLEKDPVKQKIVILVKDNGQPSLSSTVTLHVVFAETFQEALPELSNQPSDTENQSNLHVYLVIALVLISFLFLFTIILVIGRKILESKEEATVFQPSDLYPKAVPRFSADYNEGTLPYLYQPCAAPESKQNEFIFLDLNCQKSDIISSDNAAVQLMSRQDTTIISETSTFPELVQLLIRTLSVAVHQFGRKTEIDLTDCQVHRRPTSRLKQTQELGLKEP</sequence>
<dbReference type="PANTHER" id="PTHR24028:SF73">
    <property type="entry name" value="PROTOCADHERIN GAMMA-B3-RELATED"/>
    <property type="match status" value="1"/>
</dbReference>
<evidence type="ECO:0000256" key="13">
    <source>
        <dbReference type="SAM" id="Phobius"/>
    </source>
</evidence>
<dbReference type="PRINTS" id="PR00205">
    <property type="entry name" value="CADHERIN"/>
</dbReference>
<reference evidence="16" key="1">
    <citation type="submission" date="2025-08" db="UniProtKB">
        <authorList>
            <consortium name="RefSeq"/>
        </authorList>
    </citation>
    <scope>IDENTIFICATION</scope>
</reference>
<dbReference type="FunFam" id="2.60.40.60:FF:000004">
    <property type="entry name" value="Protocadherin 1 gamma 2"/>
    <property type="match status" value="1"/>
</dbReference>
<evidence type="ECO:0000256" key="1">
    <source>
        <dbReference type="ARBA" id="ARBA00003436"/>
    </source>
</evidence>
<evidence type="ECO:0000313" key="16">
    <source>
        <dbReference type="RefSeq" id="XP_030069272.1"/>
    </source>
</evidence>
<evidence type="ECO:0000256" key="8">
    <source>
        <dbReference type="ARBA" id="ARBA00022889"/>
    </source>
</evidence>
<dbReference type="RefSeq" id="XP_030069272.1">
    <property type="nucleotide sequence ID" value="XM_030213412.1"/>
</dbReference>
<evidence type="ECO:0000256" key="9">
    <source>
        <dbReference type="ARBA" id="ARBA00022989"/>
    </source>
</evidence>
<keyword evidence="8" id="KW-0130">Cell adhesion</keyword>
<comment type="subcellular location">
    <subcellularLocation>
        <location evidence="2">Cell membrane</location>
        <topology evidence="2">Single-pass type I membrane protein</topology>
    </subcellularLocation>
</comment>
<evidence type="ECO:0000256" key="11">
    <source>
        <dbReference type="ARBA" id="ARBA00023180"/>
    </source>
</evidence>
<evidence type="ECO:0000256" key="6">
    <source>
        <dbReference type="ARBA" id="ARBA00022737"/>
    </source>
</evidence>
<feature type="domain" description="Cadherin" evidence="14">
    <location>
        <begin position="358"/>
        <end position="454"/>
    </location>
</feature>
<accession>A0A6P7YPU5</accession>
<evidence type="ECO:0000313" key="15">
    <source>
        <dbReference type="Proteomes" id="UP000515156"/>
    </source>
</evidence>
<dbReference type="PROSITE" id="PS00232">
    <property type="entry name" value="CADHERIN_1"/>
    <property type="match status" value="3"/>
</dbReference>
<dbReference type="FunFam" id="2.60.40.60:FF:000006">
    <property type="entry name" value="Protocadherin alpha 2"/>
    <property type="match status" value="1"/>
</dbReference>
<keyword evidence="6" id="KW-0677">Repeat</keyword>
<dbReference type="Pfam" id="PF08266">
    <property type="entry name" value="Cadherin_2"/>
    <property type="match status" value="1"/>
</dbReference>
<organism evidence="15 16">
    <name type="scientific">Microcaecilia unicolor</name>
    <dbReference type="NCBI Taxonomy" id="1415580"/>
    <lineage>
        <taxon>Eukaryota</taxon>
        <taxon>Metazoa</taxon>
        <taxon>Chordata</taxon>
        <taxon>Craniata</taxon>
        <taxon>Vertebrata</taxon>
        <taxon>Euteleostomi</taxon>
        <taxon>Amphibia</taxon>
        <taxon>Gymnophiona</taxon>
        <taxon>Siphonopidae</taxon>
        <taxon>Microcaecilia</taxon>
    </lineage>
</organism>
<dbReference type="GeneID" id="115476839"/>
<dbReference type="InterPro" id="IPR002126">
    <property type="entry name" value="Cadherin-like_dom"/>
</dbReference>
<dbReference type="FunFam" id="2.60.40.60:FF:000129">
    <property type="entry name" value="protocadherin alpha-C2 isoform X1"/>
    <property type="match status" value="1"/>
</dbReference>
<evidence type="ECO:0000256" key="2">
    <source>
        <dbReference type="ARBA" id="ARBA00004251"/>
    </source>
</evidence>
<dbReference type="InParanoid" id="A0A6P7YPU5"/>
<name>A0A6P7YPU5_9AMPH</name>
<gene>
    <name evidence="16" type="primary">LOC115476839</name>
</gene>
<feature type="domain" description="Cadherin" evidence="14">
    <location>
        <begin position="245"/>
        <end position="349"/>
    </location>
</feature>
<dbReference type="Pfam" id="PF16492">
    <property type="entry name" value="Cadherin_C_2"/>
    <property type="match status" value="1"/>
</dbReference>
<dbReference type="FunFam" id="2.60.40.60:FF:000002">
    <property type="entry name" value="Protocadherin alpha 2"/>
    <property type="match status" value="1"/>
</dbReference>
<comment type="function">
    <text evidence="1">Potential calcium-dependent cell-adhesion protein. May be involved in the establishment and maintenance of specific neuronal connections in the brain.</text>
</comment>
<evidence type="ECO:0000259" key="14">
    <source>
        <dbReference type="PROSITE" id="PS50268"/>
    </source>
</evidence>
<dbReference type="Pfam" id="PF00028">
    <property type="entry name" value="Cadherin"/>
    <property type="match status" value="5"/>
</dbReference>
<dbReference type="FunFam" id="2.60.40.60:FF:000018">
    <property type="entry name" value="Protocadherin gamma c3"/>
    <property type="match status" value="1"/>
</dbReference>
<keyword evidence="15" id="KW-1185">Reference proteome</keyword>
<proteinExistence type="predicted"/>
<dbReference type="GO" id="GO:0007156">
    <property type="term" value="P:homophilic cell adhesion via plasma membrane adhesion molecules"/>
    <property type="evidence" value="ECO:0007669"/>
    <property type="project" value="InterPro"/>
</dbReference>
<dbReference type="GO" id="GO:0005509">
    <property type="term" value="F:calcium ion binding"/>
    <property type="evidence" value="ECO:0007669"/>
    <property type="project" value="UniProtKB-UniRule"/>
</dbReference>
<feature type="domain" description="Cadherin" evidence="14">
    <location>
        <begin position="136"/>
        <end position="244"/>
    </location>
</feature>
<dbReference type="CDD" id="cd11304">
    <property type="entry name" value="Cadherin_repeat"/>
    <property type="match status" value="6"/>
</dbReference>
<dbReference type="AlphaFoldDB" id="A0A6P7YPU5"/>
<keyword evidence="4 13" id="KW-0812">Transmembrane</keyword>
<dbReference type="InterPro" id="IPR013164">
    <property type="entry name" value="Cadherin_N"/>
</dbReference>
<dbReference type="KEGG" id="muo:115476839"/>
<dbReference type="Proteomes" id="UP000515156">
    <property type="component" value="Chromosome 8"/>
</dbReference>
<dbReference type="OrthoDB" id="6252479at2759"/>
<evidence type="ECO:0000256" key="10">
    <source>
        <dbReference type="ARBA" id="ARBA00023136"/>
    </source>
</evidence>
<feature type="domain" description="Cadherin" evidence="14">
    <location>
        <begin position="76"/>
        <end position="135"/>
    </location>
</feature>
<keyword evidence="5" id="KW-0732">Signal</keyword>
<keyword evidence="9 13" id="KW-1133">Transmembrane helix</keyword>
<dbReference type="InterPro" id="IPR015919">
    <property type="entry name" value="Cadherin-like_sf"/>
</dbReference>
<dbReference type="Gene3D" id="2.60.40.60">
    <property type="entry name" value="Cadherins"/>
    <property type="match status" value="6"/>
</dbReference>
<keyword evidence="3" id="KW-1003">Cell membrane</keyword>
<dbReference type="PANTHER" id="PTHR24028">
    <property type="entry name" value="CADHERIN-87A"/>
    <property type="match status" value="1"/>
</dbReference>